<accession>A0A9P1C8B9</accession>
<keyword evidence="5" id="KW-0378">Hydrolase</keyword>
<dbReference type="EMBL" id="CAMXCT010001087">
    <property type="protein sequence ID" value="CAI3986488.1"/>
    <property type="molecule type" value="Genomic_DNA"/>
</dbReference>
<feature type="compositionally biased region" description="Basic and acidic residues" evidence="1">
    <location>
        <begin position="370"/>
        <end position="410"/>
    </location>
</feature>
<dbReference type="EMBL" id="CAMXCT020001087">
    <property type="protein sequence ID" value="CAL1139863.1"/>
    <property type="molecule type" value="Genomic_DNA"/>
</dbReference>
<dbReference type="InterPro" id="IPR001584">
    <property type="entry name" value="Integrase_cat-core"/>
</dbReference>
<feature type="region of interest" description="Disordered" evidence="1">
    <location>
        <begin position="293"/>
        <end position="434"/>
    </location>
</feature>
<feature type="region of interest" description="Disordered" evidence="1">
    <location>
        <begin position="2008"/>
        <end position="2057"/>
    </location>
</feature>
<gene>
    <name evidence="3" type="ORF">C1SCF055_LOCUS13837</name>
</gene>
<feature type="compositionally biased region" description="Basic and acidic residues" evidence="1">
    <location>
        <begin position="293"/>
        <end position="330"/>
    </location>
</feature>
<feature type="compositionally biased region" description="Basic and acidic residues" evidence="1">
    <location>
        <begin position="18"/>
        <end position="29"/>
    </location>
</feature>
<keyword evidence="6" id="KW-1185">Reference proteome</keyword>
<feature type="region of interest" description="Disordered" evidence="1">
    <location>
        <begin position="1"/>
        <end position="126"/>
    </location>
</feature>
<dbReference type="SUPFAM" id="SSF53098">
    <property type="entry name" value="Ribonuclease H-like"/>
    <property type="match status" value="1"/>
</dbReference>
<evidence type="ECO:0000313" key="4">
    <source>
        <dbReference type="EMBL" id="CAL1139863.1"/>
    </source>
</evidence>
<dbReference type="PROSITE" id="PS50994">
    <property type="entry name" value="INTEGRASE"/>
    <property type="match status" value="1"/>
</dbReference>
<feature type="compositionally biased region" description="Basic and acidic residues" evidence="1">
    <location>
        <begin position="56"/>
        <end position="67"/>
    </location>
</feature>
<dbReference type="OrthoDB" id="1919845at2759"/>
<dbReference type="GO" id="GO:0006508">
    <property type="term" value="P:proteolysis"/>
    <property type="evidence" value="ECO:0007669"/>
    <property type="project" value="UniProtKB-KW"/>
</dbReference>
<dbReference type="Proteomes" id="UP001152797">
    <property type="component" value="Unassembled WGS sequence"/>
</dbReference>
<proteinExistence type="predicted"/>
<evidence type="ECO:0000313" key="3">
    <source>
        <dbReference type="EMBL" id="CAI3986488.1"/>
    </source>
</evidence>
<dbReference type="InterPro" id="IPR012337">
    <property type="entry name" value="RNaseH-like_sf"/>
</dbReference>
<dbReference type="GO" id="GO:0008233">
    <property type="term" value="F:peptidase activity"/>
    <property type="evidence" value="ECO:0007669"/>
    <property type="project" value="UniProtKB-KW"/>
</dbReference>
<evidence type="ECO:0000259" key="2">
    <source>
        <dbReference type="PROSITE" id="PS50994"/>
    </source>
</evidence>
<reference evidence="4" key="2">
    <citation type="submission" date="2024-04" db="EMBL/GenBank/DDBJ databases">
        <authorList>
            <person name="Chen Y."/>
            <person name="Shah S."/>
            <person name="Dougan E. K."/>
            <person name="Thang M."/>
            <person name="Chan C."/>
        </authorList>
    </citation>
    <scope>NUCLEOTIDE SEQUENCE [LARGE SCALE GENOMIC DNA]</scope>
</reference>
<feature type="compositionally biased region" description="Low complexity" evidence="1">
    <location>
        <begin position="78"/>
        <end position="96"/>
    </location>
</feature>
<dbReference type="PANTHER" id="PTHR11439">
    <property type="entry name" value="GAG-POL-RELATED RETROTRANSPOSON"/>
    <property type="match status" value="1"/>
</dbReference>
<protein>
    <submittedName>
        <fullName evidence="5">Copia protein (Gag-int-pol protein) [Cleaved into: Copia VLP protein Copia protease ]</fullName>
    </submittedName>
</protein>
<name>A0A9P1C8B9_9DINO</name>
<evidence type="ECO:0000256" key="1">
    <source>
        <dbReference type="SAM" id="MobiDB-lite"/>
    </source>
</evidence>
<organism evidence="3">
    <name type="scientific">Cladocopium goreaui</name>
    <dbReference type="NCBI Taxonomy" id="2562237"/>
    <lineage>
        <taxon>Eukaryota</taxon>
        <taxon>Sar</taxon>
        <taxon>Alveolata</taxon>
        <taxon>Dinophyceae</taxon>
        <taxon>Suessiales</taxon>
        <taxon>Symbiodiniaceae</taxon>
        <taxon>Cladocopium</taxon>
    </lineage>
</organism>
<dbReference type="GO" id="GO:0003676">
    <property type="term" value="F:nucleic acid binding"/>
    <property type="evidence" value="ECO:0007669"/>
    <property type="project" value="InterPro"/>
</dbReference>
<feature type="region of interest" description="Disordered" evidence="1">
    <location>
        <begin position="705"/>
        <end position="781"/>
    </location>
</feature>
<evidence type="ECO:0000313" key="5">
    <source>
        <dbReference type="EMBL" id="CAL4773800.1"/>
    </source>
</evidence>
<feature type="domain" description="Integrase catalytic" evidence="2">
    <location>
        <begin position="1232"/>
        <end position="1361"/>
    </location>
</feature>
<feature type="compositionally biased region" description="Polar residues" evidence="1">
    <location>
        <begin position="2017"/>
        <end position="2031"/>
    </location>
</feature>
<feature type="compositionally biased region" description="Polar residues" evidence="1">
    <location>
        <begin position="102"/>
        <end position="126"/>
    </location>
</feature>
<dbReference type="CDD" id="cd09272">
    <property type="entry name" value="RNase_HI_RT_Ty1"/>
    <property type="match status" value="1"/>
</dbReference>
<dbReference type="InterPro" id="IPR036397">
    <property type="entry name" value="RNaseH_sf"/>
</dbReference>
<reference evidence="3" key="1">
    <citation type="submission" date="2022-10" db="EMBL/GenBank/DDBJ databases">
        <authorList>
            <person name="Chen Y."/>
            <person name="Dougan E. K."/>
            <person name="Chan C."/>
            <person name="Rhodes N."/>
            <person name="Thang M."/>
        </authorList>
    </citation>
    <scope>NUCLEOTIDE SEQUENCE</scope>
</reference>
<sequence length="2293" mass="255939">MMMQRRRATTEELAQGEDEIRRANQRMEAELASGAELQLENKERSEAEVFESPGNPKDKSLGSEEKPNSAPNSFFPPGAEKASQESAAKSSGSAKSVPATPRKTQVSPSERSELQQNPQSAPGSNQAVVLASTEVVKTPETSAAMVVSNVQGMSNGPQYAENDSGRAHQVVSVEATPAAQSNVSSVPLFDESQIRRFQEIYNQAPWLYPGNQLLGPPAMVPQPIARPLFLEQDERRVHGVGMVGDQASYLFPYMPQPGPSEHAELRRELERIMEENQKLRARIETLESMRVDVDQKFSTPEEPKKEAVDPHSKEAAGSRAKEAVDPHSKEVAGSPSKEAVDPHSKEVAGSPSKEAVDPHSKEVAGSPSKEAADPHFKEAVRPPKTEAQDPRSFKAEEAVRPPKHEAEDSRSSQPKEAADPQSQRPKDDGSGANTTFTERSLEFMALMMDSMKEMHKPKDEGVIKGVETVRSGAPDLPLLAPWEPQQGPLILGDWLLIIEPIISDLSTSASVWWKTSVSAAEAWYKVHMALSPLDRIQHKVETPEEVLQQKWERLERRVATMLLQALPQEVRGELVAARRLTTFGVITHLLVTYSPGGISEKQNLLRNLEDPPEIPTVQDGPAALRRWLRWRHRAKDIGAVAPDPSLQLRGLLKMSKKTLEAHRELQFRVSLVRSGLQVDTVPNDTNVEQFAYHLLAEYEQLSISEKRPGGNATTSKQDATKSKQNEVEKPKAAKLRKLEEDARPKERGESSPQKPKVQKVEGEDTSSTSSKLKEDEGTEGPTMKELLEQEMMDRLQQQLDRMKLKGLKINQINYGSQQGLVDSGATHPLRPMRLGESKNDYKKVSVTLANGESTALQVTPGGVMVSERKDVEPIIPMGMLVQKLGCRVDWNQGTLQIHHPDRGLLPVQPQEGCPQIPRALALELIDELETKALQSKPEEKKFEKEKIWMQALVEAHPVLRQLPAEIKKSLVVDVGSWRDLPVNRRQRRRLQRDGFIAHLYAGQSEGFTLTRAYQQQGGNPADILEVDIKRGENHNLLMDSGVYSGLLCAVMSDKVEAFIAGPNCRTRSVLRHYPKENAPRPVRAWGGEEFGLKDLSEQERLQVFEDDVLMWRSSAQLSRWAPGTMNMVAESLMLQVKCQPLKMCPLSWDEHIAHGHTPYRRVLSLDVAGPLIPAKDLGGLRARWMLVGTLTWAVPAESNKLQDAHVPQADGDEPHFEVHPEEEEGGFDTKIFRLASPMITKTAREVTRTTMDMLLRLRMDGFHIGRIHSDRGREFAGQFKKWANSRGIALSRTSGDDPRANGRVEVAIKTLKTQVRRLLKAADVGSELWPLAARYADALNRSWRIGEEPKFPPFLQEVLVRRRTWRKGVFEPTTETVQYLFPATEEHGHWILPKDEPPRVTRYVMKKAKDPVSEHQWLALEKDTVDALLVRRRLRGADASALRILCWCCALYQWVASTLDVRTAFLNAKMVLADDEDPILIKPPALLVEKKYLRRDVYYLPEKAIYGLRRSPRLWGLTRDETISDFSIQGEHNGKHMEFMLEPLQSEPNLWKLRNALEPEDTTLYGLLMTYVDDLMLASSPNLLQAMQAKIQSTWTTSTPEFVGPEPVRFLGMEISKEWKEEFQRDVWMVTQQSYTKDLTQKDPEVKPKRIPWTRDQSAMEPNEAEITPELIRSCQKAVGEVLWLTTRARPDIMYAVSRMGSSSTRAPHAVLAAALQLKGYLMATSDEGLMFNVKEGESPVLTVYTDAGFAPDAQESHGSFVVLQGTTPIFWRSGRQSYITLSTAEAELTEIVEGMIAGESIYVILAELFPVVHKLLKTDSQSALAILSNDGGNWRTRHLRLRCSFARQSILAGEWVIQHVAGEFMIADIGTKPLTAARLEFLKKLMGMGKLVIKDEVKSMEVEEKKEGEKQDGLLTTKEKTKVAEAAQVLRLITLAASIAAAKAEEGEKEHEENYPFEVIIAYTLGIIILTLVAQRIWNAAVRGVIVVRQYVLANLGRLSMNAVRKEEEIPEGDQSESLPASNESRSTDSNDGDQVPPQAPLPILEDPPSTSEAPRPEQAINVVLQSEATQTGILPGYIANVAQTGIFPGPESEVIQTGIIPGSDSRMTQTGTFPGFNDRDAQTGTIPGHETSALFQSQEERAAALEMLRQHDATMVNYEAEWNQILREEDRVRDELTNAQPGHPILGPMNPPQAEPALPLLPFEVITTRHGTVYHNRLDCRYLTAPMTGHARLHRWCTKCRAEAAQTGRIPGHGFAVLISGREIDFHTDVTCEEAERASTFALCTACLEGT</sequence>
<evidence type="ECO:0000313" key="6">
    <source>
        <dbReference type="Proteomes" id="UP001152797"/>
    </source>
</evidence>
<dbReference type="Gene3D" id="3.30.420.10">
    <property type="entry name" value="Ribonuclease H-like superfamily/Ribonuclease H"/>
    <property type="match status" value="1"/>
</dbReference>
<dbReference type="PANTHER" id="PTHR11439:SF483">
    <property type="entry name" value="PEPTIDE SYNTHASE GLIP-LIKE, PUTATIVE (AFU_ORTHOLOGUE AFUA_3G12920)-RELATED"/>
    <property type="match status" value="1"/>
</dbReference>
<comment type="caution">
    <text evidence="3">The sequence shown here is derived from an EMBL/GenBank/DDBJ whole genome shotgun (WGS) entry which is preliminary data.</text>
</comment>
<dbReference type="EMBL" id="CAMXCT030001087">
    <property type="protein sequence ID" value="CAL4773800.1"/>
    <property type="molecule type" value="Genomic_DNA"/>
</dbReference>
<keyword evidence="5" id="KW-0645">Protease</keyword>
<feature type="compositionally biased region" description="Basic and acidic residues" evidence="1">
    <location>
        <begin position="718"/>
        <end position="749"/>
    </location>
</feature>
<dbReference type="GO" id="GO:0015074">
    <property type="term" value="P:DNA integration"/>
    <property type="evidence" value="ECO:0007669"/>
    <property type="project" value="InterPro"/>
</dbReference>